<dbReference type="RefSeq" id="WP_198409815.1">
    <property type="nucleotide sequence ID" value="NZ_LT906465.1"/>
</dbReference>
<gene>
    <name evidence="1" type="ORF">SAMEA4412677_01870</name>
</gene>
<sequence>MIKDWVDEYQPKTAEDYKQALREIMQQVALAGLSRGGFFSKAAFYGGEKNG</sequence>
<keyword evidence="2" id="KW-1185">Reference proteome</keyword>
<protein>
    <submittedName>
        <fullName evidence="1">Uncharacterized protein</fullName>
    </submittedName>
</protein>
<name>A0A239XPQ0_9FLAO</name>
<proteinExistence type="predicted"/>
<organism evidence="1 2">
    <name type="scientific">Chryseobacterium taklimakanense</name>
    <dbReference type="NCBI Taxonomy" id="536441"/>
    <lineage>
        <taxon>Bacteria</taxon>
        <taxon>Pseudomonadati</taxon>
        <taxon>Bacteroidota</taxon>
        <taxon>Flavobacteriia</taxon>
        <taxon>Flavobacteriales</taxon>
        <taxon>Weeksellaceae</taxon>
        <taxon>Chryseobacterium group</taxon>
        <taxon>Chryseobacterium</taxon>
    </lineage>
</organism>
<evidence type="ECO:0000313" key="1">
    <source>
        <dbReference type="EMBL" id="SNV48206.1"/>
    </source>
</evidence>
<evidence type="ECO:0000313" key="2">
    <source>
        <dbReference type="Proteomes" id="UP000215196"/>
    </source>
</evidence>
<dbReference type="AlphaFoldDB" id="A0A239XPQ0"/>
<dbReference type="EMBL" id="LT906465">
    <property type="protein sequence ID" value="SNV48206.1"/>
    <property type="molecule type" value="Genomic_DNA"/>
</dbReference>
<dbReference type="KEGG" id="ctak:4412677_01870"/>
<accession>A0A239XPQ0</accession>
<reference evidence="1 2" key="1">
    <citation type="submission" date="2017-06" db="EMBL/GenBank/DDBJ databases">
        <authorList>
            <consortium name="Pathogen Informatics"/>
        </authorList>
    </citation>
    <scope>NUCLEOTIDE SEQUENCE [LARGE SCALE GENOMIC DNA]</scope>
    <source>
        <strain evidence="1 2">NCTC13490</strain>
    </source>
</reference>
<dbReference type="Proteomes" id="UP000215196">
    <property type="component" value="Chromosome 1"/>
</dbReference>